<dbReference type="InterPro" id="IPR034660">
    <property type="entry name" value="DinB/YfiT-like"/>
</dbReference>
<reference evidence="2" key="1">
    <citation type="submission" date="2016-10" db="EMBL/GenBank/DDBJ databases">
        <authorList>
            <person name="Varghese N."/>
            <person name="Submissions S."/>
        </authorList>
    </citation>
    <scope>NUCLEOTIDE SEQUENCE [LARGE SCALE GENOMIC DNA]</scope>
    <source>
        <strain evidence="2">DSM 27839</strain>
    </source>
</reference>
<dbReference type="Proteomes" id="UP000183400">
    <property type="component" value="Unassembled WGS sequence"/>
</dbReference>
<organism evidence="1 2">
    <name type="scientific">Ruegeria halocynthiae</name>
    <dbReference type="NCBI Taxonomy" id="985054"/>
    <lineage>
        <taxon>Bacteria</taxon>
        <taxon>Pseudomonadati</taxon>
        <taxon>Pseudomonadota</taxon>
        <taxon>Alphaproteobacteria</taxon>
        <taxon>Rhodobacterales</taxon>
        <taxon>Roseobacteraceae</taxon>
        <taxon>Ruegeria</taxon>
    </lineage>
</organism>
<name>A0A1H2XUL6_9RHOB</name>
<keyword evidence="2" id="KW-1185">Reference proteome</keyword>
<sequence length="173" mass="19258">MPVTNKSLLIKITEKEFGKLLKLIGDLDAHVAMKRREDEISIKDVIAHRAHWIDLFLGWYADGLAGNDVCFPAKGYKWNELKHYNADLRESQSGLEWPAAVTLLEDGYQKLIEFIQNTSNVALYGAPMKGAKNAWTTGRWAEAAGASHFRSASKYIRSVLRASTSCTVSADQG</sequence>
<dbReference type="EMBL" id="FNNP01000002">
    <property type="protein sequence ID" value="SDW96144.1"/>
    <property type="molecule type" value="Genomic_DNA"/>
</dbReference>
<dbReference type="RefSeq" id="WP_074736587.1">
    <property type="nucleotide sequence ID" value="NZ_FNNP01000002.1"/>
</dbReference>
<dbReference type="AlphaFoldDB" id="A0A1H2XUL6"/>
<dbReference type="STRING" id="985054.SAMN05444358_10250"/>
<dbReference type="Gene3D" id="1.20.120.450">
    <property type="entry name" value="dinb family like domain"/>
    <property type="match status" value="1"/>
</dbReference>
<evidence type="ECO:0000313" key="1">
    <source>
        <dbReference type="EMBL" id="SDW96144.1"/>
    </source>
</evidence>
<dbReference type="PANTHER" id="PTHR40658:SF4">
    <property type="entry name" value="HYPOTHETICAL CYTOSOLIC PROTEIN"/>
    <property type="match status" value="1"/>
</dbReference>
<dbReference type="PANTHER" id="PTHR40658">
    <property type="match status" value="1"/>
</dbReference>
<proteinExistence type="predicted"/>
<protein>
    <recommendedName>
        <fullName evidence="3">DinB superfamily protein</fullName>
    </recommendedName>
</protein>
<dbReference type="OrthoDB" id="5347938at2"/>
<evidence type="ECO:0008006" key="3">
    <source>
        <dbReference type="Google" id="ProtNLM"/>
    </source>
</evidence>
<evidence type="ECO:0000313" key="2">
    <source>
        <dbReference type="Proteomes" id="UP000183400"/>
    </source>
</evidence>
<dbReference type="InterPro" id="IPR012550">
    <property type="entry name" value="DUF1706"/>
</dbReference>
<gene>
    <name evidence="1" type="ORF">SAMN05444358_10250</name>
</gene>
<dbReference type="Pfam" id="PF08020">
    <property type="entry name" value="DUF1706"/>
    <property type="match status" value="1"/>
</dbReference>
<accession>A0A1H2XUL6</accession>